<comment type="caution">
    <text evidence="1">The sequence shown here is derived from an EMBL/GenBank/DDBJ whole genome shotgun (WGS) entry which is preliminary data.</text>
</comment>
<dbReference type="EMBL" id="CAKOAT010501821">
    <property type="protein sequence ID" value="CAH8380977.1"/>
    <property type="molecule type" value="Genomic_DNA"/>
</dbReference>
<protein>
    <submittedName>
        <fullName evidence="1">Uncharacterized protein</fullName>
    </submittedName>
</protein>
<proteinExistence type="predicted"/>
<gene>
    <name evidence="1" type="ORF">ERUC_LOCUS33460</name>
</gene>
<dbReference type="AlphaFoldDB" id="A0ABC8LBS6"/>
<reference evidence="1 2" key="1">
    <citation type="submission" date="2022-03" db="EMBL/GenBank/DDBJ databases">
        <authorList>
            <person name="Macdonald S."/>
            <person name="Ahmed S."/>
            <person name="Newling K."/>
        </authorList>
    </citation>
    <scope>NUCLEOTIDE SEQUENCE [LARGE SCALE GENOMIC DNA]</scope>
</reference>
<evidence type="ECO:0000313" key="1">
    <source>
        <dbReference type="EMBL" id="CAH8380977.1"/>
    </source>
</evidence>
<name>A0ABC8LBS6_ERUVS</name>
<evidence type="ECO:0000313" key="2">
    <source>
        <dbReference type="Proteomes" id="UP001642260"/>
    </source>
</evidence>
<dbReference type="Proteomes" id="UP001642260">
    <property type="component" value="Unassembled WGS sequence"/>
</dbReference>
<sequence>MDLVLQEMTKRTFPLCECFLLIDLFVESSSQFKNGLVNHAFAAALRALLLVCDIGCYFCGLSSHGGKIGTSVSTWKTFHPRIMVLLTGLSFSENRSYRGLKNYADLLFSFLSAYDGIHARIGCSNSVGFSEALCGLWCA</sequence>
<accession>A0ABC8LBS6</accession>
<organism evidence="1 2">
    <name type="scientific">Eruca vesicaria subsp. sativa</name>
    <name type="common">Garden rocket</name>
    <name type="synonym">Eruca sativa</name>
    <dbReference type="NCBI Taxonomy" id="29727"/>
    <lineage>
        <taxon>Eukaryota</taxon>
        <taxon>Viridiplantae</taxon>
        <taxon>Streptophyta</taxon>
        <taxon>Embryophyta</taxon>
        <taxon>Tracheophyta</taxon>
        <taxon>Spermatophyta</taxon>
        <taxon>Magnoliopsida</taxon>
        <taxon>eudicotyledons</taxon>
        <taxon>Gunneridae</taxon>
        <taxon>Pentapetalae</taxon>
        <taxon>rosids</taxon>
        <taxon>malvids</taxon>
        <taxon>Brassicales</taxon>
        <taxon>Brassicaceae</taxon>
        <taxon>Brassiceae</taxon>
        <taxon>Eruca</taxon>
    </lineage>
</organism>
<keyword evidence="2" id="KW-1185">Reference proteome</keyword>